<comment type="caution">
    <text evidence="2">The sequence shown here is derived from an EMBL/GenBank/DDBJ whole genome shotgun (WGS) entry which is preliminary data.</text>
</comment>
<evidence type="ECO:0000313" key="2">
    <source>
        <dbReference type="EMBL" id="OOR30162.1"/>
    </source>
</evidence>
<dbReference type="EMBL" id="MUAJ01000006">
    <property type="protein sequence ID" value="OOR12916.1"/>
    <property type="molecule type" value="Genomic_DNA"/>
</dbReference>
<dbReference type="Proteomes" id="UP000190906">
    <property type="component" value="Unassembled WGS sequence"/>
</dbReference>
<dbReference type="EMBL" id="MUAL01000008">
    <property type="protein sequence ID" value="OOR30162.1"/>
    <property type="molecule type" value="Genomic_DNA"/>
</dbReference>
<reference evidence="3 4" key="1">
    <citation type="submission" date="2017-01" db="EMBL/GenBank/DDBJ databases">
        <title>Bacillus cereus isolates.</title>
        <authorList>
            <person name="Beno S.M."/>
        </authorList>
    </citation>
    <scope>NUCLEOTIDE SEQUENCE [LARGE SCALE GENOMIC DNA]</scope>
    <source>
        <strain evidence="1 3">FSL H8-0485</strain>
        <strain evidence="2 4">FSL M7-1219</strain>
    </source>
</reference>
<evidence type="ECO:0000313" key="3">
    <source>
        <dbReference type="Proteomes" id="UP000190906"/>
    </source>
</evidence>
<accession>A0A150BQW2</accession>
<protein>
    <submittedName>
        <fullName evidence="2">Uncharacterized protein</fullName>
    </submittedName>
</protein>
<evidence type="ECO:0000313" key="4">
    <source>
        <dbReference type="Proteomes" id="UP000191124"/>
    </source>
</evidence>
<name>A0A150BQW2_BACCE</name>
<evidence type="ECO:0000313" key="1">
    <source>
        <dbReference type="EMBL" id="OOR12916.1"/>
    </source>
</evidence>
<organism evidence="2 4">
    <name type="scientific">Bacillus cereus</name>
    <dbReference type="NCBI Taxonomy" id="1396"/>
    <lineage>
        <taxon>Bacteria</taxon>
        <taxon>Bacillati</taxon>
        <taxon>Bacillota</taxon>
        <taxon>Bacilli</taxon>
        <taxon>Bacillales</taxon>
        <taxon>Bacillaceae</taxon>
        <taxon>Bacillus</taxon>
        <taxon>Bacillus cereus group</taxon>
    </lineage>
</organism>
<gene>
    <name evidence="2" type="ORF">BW892_07840</name>
    <name evidence="1" type="ORF">BW897_10070</name>
</gene>
<proteinExistence type="predicted"/>
<dbReference type="AlphaFoldDB" id="A0A150BQW2"/>
<dbReference type="Proteomes" id="UP000191124">
    <property type="component" value="Unassembled WGS sequence"/>
</dbReference>
<sequence length="71" mass="8559">MQLKKMQALMKKSTHDEHVRELMVGANQYGIDVEWASELPNRNERSRLWRHDLIDTRDTYYFLIRQSALHS</sequence>